<evidence type="ECO:0000313" key="2">
    <source>
        <dbReference type="EMBL" id="MDU8884758.1"/>
    </source>
</evidence>
<dbReference type="PANTHER" id="PTHR42886:SF29">
    <property type="entry name" value="PUMMELIG, ISOFORM A"/>
    <property type="match status" value="1"/>
</dbReference>
<dbReference type="Gene3D" id="3.40.50.1820">
    <property type="entry name" value="alpha/beta hydrolase"/>
    <property type="match status" value="1"/>
</dbReference>
<comment type="caution">
    <text evidence="2">The sequence shown here is derived from an EMBL/GenBank/DDBJ whole genome shotgun (WGS) entry which is preliminary data.</text>
</comment>
<evidence type="ECO:0000259" key="1">
    <source>
        <dbReference type="Pfam" id="PF00561"/>
    </source>
</evidence>
<dbReference type="RefSeq" id="WP_316660525.1">
    <property type="nucleotide sequence ID" value="NZ_JAWHTF010000001.1"/>
</dbReference>
<accession>A0ABU3U2Y6</accession>
<reference evidence="2 3" key="1">
    <citation type="submission" date="2023-10" db="EMBL/GenBank/DDBJ databases">
        <title>Marimonas sp. nov. isolated from tidal mud flat.</title>
        <authorList>
            <person name="Jaincy N.J."/>
            <person name="Srinivasan S."/>
            <person name="Lee S.-S."/>
        </authorList>
    </citation>
    <scope>NUCLEOTIDE SEQUENCE [LARGE SCALE GENOMIC DNA]</scope>
    <source>
        <strain evidence="2 3">MJ-SS3</strain>
    </source>
</reference>
<dbReference type="EMBL" id="JAWHTF010000001">
    <property type="protein sequence ID" value="MDU8884758.1"/>
    <property type="molecule type" value="Genomic_DNA"/>
</dbReference>
<sequence>MFQLKNNVIQGSHDKPILVDVICNDDQELKPVLIFCHGYKGFKDWGAWNVMAKKFVEAGFCFIKFNFSHNGGTIKHPIDFPDLEAFGNNNYSIELDDLESVINWVTSNSEISRIANIKNISLVGHSRGGGIVTLKSEVDSRIKNVISLAGISSFKKRFHEGTDEFKSWKKTGVKYVENGRTKQQMPHYFQFYEDYIKNHDLLNIQRAAENLTIPHLIIHGDQDTSIMLSEAKALHQWNPNSKLEIIKGANHVFETYHPWEKQSLSKELQLAVDLIIEFVEN</sequence>
<dbReference type="InterPro" id="IPR000073">
    <property type="entry name" value="AB_hydrolase_1"/>
</dbReference>
<dbReference type="Proteomes" id="UP001268651">
    <property type="component" value="Unassembled WGS sequence"/>
</dbReference>
<gene>
    <name evidence="2" type="ORF">RXV94_01215</name>
</gene>
<protein>
    <submittedName>
        <fullName evidence="2">Alpha/beta fold hydrolase</fullName>
    </submittedName>
</protein>
<feature type="domain" description="AB hydrolase-1" evidence="1">
    <location>
        <begin position="31"/>
        <end position="154"/>
    </location>
</feature>
<dbReference type="PANTHER" id="PTHR42886">
    <property type="entry name" value="RE40534P-RELATED"/>
    <property type="match status" value="1"/>
</dbReference>
<dbReference type="SUPFAM" id="SSF53474">
    <property type="entry name" value="alpha/beta-Hydrolases"/>
    <property type="match status" value="1"/>
</dbReference>
<dbReference type="Pfam" id="PF00561">
    <property type="entry name" value="Abhydrolase_1"/>
    <property type="match status" value="1"/>
</dbReference>
<proteinExistence type="predicted"/>
<dbReference type="InterPro" id="IPR029058">
    <property type="entry name" value="AB_hydrolase_fold"/>
</dbReference>
<keyword evidence="3" id="KW-1185">Reference proteome</keyword>
<name>A0ABU3U2Y6_9FLAO</name>
<organism evidence="2 3">
    <name type="scientific">Gilvirhabdus luticola</name>
    <dbReference type="NCBI Taxonomy" id="3079858"/>
    <lineage>
        <taxon>Bacteria</taxon>
        <taxon>Pseudomonadati</taxon>
        <taxon>Bacteroidota</taxon>
        <taxon>Flavobacteriia</taxon>
        <taxon>Flavobacteriales</taxon>
        <taxon>Flavobacteriaceae</taxon>
        <taxon>Gilvirhabdus</taxon>
    </lineage>
</organism>
<keyword evidence="2" id="KW-0378">Hydrolase</keyword>
<evidence type="ECO:0000313" key="3">
    <source>
        <dbReference type="Proteomes" id="UP001268651"/>
    </source>
</evidence>
<dbReference type="GO" id="GO:0016787">
    <property type="term" value="F:hydrolase activity"/>
    <property type="evidence" value="ECO:0007669"/>
    <property type="project" value="UniProtKB-KW"/>
</dbReference>